<evidence type="ECO:0000313" key="3">
    <source>
        <dbReference type="WBParaSite" id="SSTP_0000700700.1"/>
    </source>
</evidence>
<proteinExistence type="predicted"/>
<reference evidence="3 4" key="1">
    <citation type="submission" date="2015-08" db="UniProtKB">
        <authorList>
            <consortium name="WormBaseParasite"/>
        </authorList>
    </citation>
    <scope>IDENTIFICATION</scope>
</reference>
<evidence type="ECO:0000313" key="4">
    <source>
        <dbReference type="WBParaSite" id="SSTP_0000701500.1"/>
    </source>
</evidence>
<dbReference type="EC" id="2.7.7.49" evidence="1"/>
<dbReference type="Pfam" id="PF17921">
    <property type="entry name" value="Integrase_H2C2"/>
    <property type="match status" value="1"/>
</dbReference>
<evidence type="ECO:0000256" key="1">
    <source>
        <dbReference type="ARBA" id="ARBA00012493"/>
    </source>
</evidence>
<feature type="domain" description="Integrase zinc-binding" evidence="2">
    <location>
        <begin position="2"/>
        <end position="42"/>
    </location>
</feature>
<dbReference type="GO" id="GO:0003964">
    <property type="term" value="F:RNA-directed DNA polymerase activity"/>
    <property type="evidence" value="ECO:0007669"/>
    <property type="project" value="UniProtKB-EC"/>
</dbReference>
<dbReference type="PANTHER" id="PTHR37984">
    <property type="entry name" value="PROTEIN CBG26694"/>
    <property type="match status" value="1"/>
</dbReference>
<organism evidence="3">
    <name type="scientific">Strongyloides stercoralis</name>
    <name type="common">Threadworm</name>
    <dbReference type="NCBI Taxonomy" id="6248"/>
    <lineage>
        <taxon>Eukaryota</taxon>
        <taxon>Metazoa</taxon>
        <taxon>Ecdysozoa</taxon>
        <taxon>Nematoda</taxon>
        <taxon>Chromadorea</taxon>
        <taxon>Rhabditida</taxon>
        <taxon>Tylenchina</taxon>
        <taxon>Panagrolaimomorpha</taxon>
        <taxon>Strongyloidoidea</taxon>
        <taxon>Strongyloididae</taxon>
        <taxon>Strongyloides</taxon>
    </lineage>
</organism>
<dbReference type="WBParaSite" id="SSTP_0000701500.1">
    <property type="protein sequence ID" value="SSTP_0000701500.1"/>
    <property type="gene ID" value="SSTP_0000701500"/>
</dbReference>
<name>A0A0K0EBZ0_STRER</name>
<dbReference type="InterPro" id="IPR041588">
    <property type="entry name" value="Integrase_H2C2"/>
</dbReference>
<evidence type="ECO:0000259" key="2">
    <source>
        <dbReference type="Pfam" id="PF17921"/>
    </source>
</evidence>
<dbReference type="STRING" id="6248.A0A0K0EBZ0"/>
<dbReference type="InterPro" id="IPR050951">
    <property type="entry name" value="Retrovirus_Pol_polyprotein"/>
</dbReference>
<protein>
    <recommendedName>
        <fullName evidence="1">RNA-directed DNA polymerase</fullName>
        <ecNumber evidence="1">2.7.7.49</ecNumber>
    </recommendedName>
</protein>
<dbReference type="Gene3D" id="1.10.340.70">
    <property type="match status" value="1"/>
</dbReference>
<dbReference type="PANTHER" id="PTHR37984:SF5">
    <property type="entry name" value="PROTEIN NYNRIN-LIKE"/>
    <property type="match status" value="1"/>
</dbReference>
<sequence>MLHNGHFGSIKVKLLAQSYCFWPEIKEGIENITKECDVCNLYGDTKTNDDLHAWKKTDKQWYRVHIDFAKTF</sequence>
<accession>A0A0K0EBZ0</accession>
<dbReference type="WBParaSite" id="SSTP_0000700700.1">
    <property type="protein sequence ID" value="SSTP_0000700700.1"/>
    <property type="gene ID" value="SSTP_0000700700"/>
</dbReference>
<dbReference type="AlphaFoldDB" id="A0A0K0EBZ0"/>